<dbReference type="InterPro" id="IPR005526">
    <property type="entry name" value="Septum_form_inhib_MinC_C"/>
</dbReference>
<dbReference type="HAMAP" id="MF_00267">
    <property type="entry name" value="MinC"/>
    <property type="match status" value="1"/>
</dbReference>
<comment type="subunit">
    <text evidence="6">Interacts with MinD and FtsZ.</text>
</comment>
<comment type="similarity">
    <text evidence="1 6">Belongs to the MinC family.</text>
</comment>
<evidence type="ECO:0000256" key="1">
    <source>
        <dbReference type="ARBA" id="ARBA00006291"/>
    </source>
</evidence>
<feature type="domain" description="Septum formation inhibitor MinC C-terminal" evidence="8">
    <location>
        <begin position="140"/>
        <end position="241"/>
    </location>
</feature>
<dbReference type="PANTHER" id="PTHR34108:SF1">
    <property type="entry name" value="SEPTUM SITE-DETERMINING PROTEIN MINC"/>
    <property type="match status" value="1"/>
</dbReference>
<dbReference type="InterPro" id="IPR016098">
    <property type="entry name" value="CAP/MinC_C"/>
</dbReference>
<sequence length="247" mass="25638">MTASVKPAPTRSAAPFEIKSAALNLISFIPKTADLAELESALQRKFGASEQFFGGDAALLDLSHWPAEATALDLSALLAFLRKAGLQALAARGGQALSREIAASVGLVLLPDAPAGQREASGPQREVTPEPAPPPSGTLIIDKPVRSGQQVYARGGDLIVLALVSHGAELIADGNIHVYAPLRGRALAGARGNTSARIFAHGMEAELLSVAGVYRAIDEALPASIKGKPTQVRLDGNKLVMEAMALD</sequence>
<evidence type="ECO:0000256" key="5">
    <source>
        <dbReference type="ARBA" id="ARBA00025606"/>
    </source>
</evidence>
<dbReference type="OrthoDB" id="9794530at2"/>
<dbReference type="GO" id="GO:0051302">
    <property type="term" value="P:regulation of cell division"/>
    <property type="evidence" value="ECO:0007669"/>
    <property type="project" value="InterPro"/>
</dbReference>
<keyword evidence="11" id="KW-1185">Reference proteome</keyword>
<dbReference type="GO" id="GO:0000902">
    <property type="term" value="P:cell morphogenesis"/>
    <property type="evidence" value="ECO:0007669"/>
    <property type="project" value="InterPro"/>
</dbReference>
<protein>
    <recommendedName>
        <fullName evidence="6">Probable septum site-determining protein MinC</fullName>
    </recommendedName>
</protein>
<dbReference type="STRING" id="1121279.SAMN02745887_03482"/>
<dbReference type="EMBL" id="FPKR01000015">
    <property type="protein sequence ID" value="SFZ79269.1"/>
    <property type="molecule type" value="Genomic_DNA"/>
</dbReference>
<dbReference type="Proteomes" id="UP000186513">
    <property type="component" value="Unassembled WGS sequence"/>
</dbReference>
<name>A0A1K2HRD0_9NEIS</name>
<dbReference type="SUPFAM" id="SSF63848">
    <property type="entry name" value="Cell-division inhibitor MinC, C-terminal domain"/>
    <property type="match status" value="1"/>
</dbReference>
<keyword evidence="4 6" id="KW-0131">Cell cycle</keyword>
<comment type="function">
    <text evidence="5 6">Cell division inhibitor that blocks the formation of polar Z ring septums. Rapidly oscillates between the poles of the cell to destabilize FtsZ filaments that have formed before they mature into polar Z rings. Prevents FtsZ polymerization.</text>
</comment>
<feature type="domain" description="Septum formation inhibitor MinC N-terminal" evidence="9">
    <location>
        <begin position="16"/>
        <end position="87"/>
    </location>
</feature>
<evidence type="ECO:0000313" key="11">
    <source>
        <dbReference type="Proteomes" id="UP000186513"/>
    </source>
</evidence>
<evidence type="ECO:0000259" key="9">
    <source>
        <dbReference type="Pfam" id="PF05209"/>
    </source>
</evidence>
<dbReference type="InterPro" id="IPR007874">
    <property type="entry name" value="MinC_N"/>
</dbReference>
<proteinExistence type="inferred from homology"/>
<evidence type="ECO:0000256" key="4">
    <source>
        <dbReference type="ARBA" id="ARBA00023306"/>
    </source>
</evidence>
<keyword evidence="2 6" id="KW-0132">Cell division</keyword>
<evidence type="ECO:0000256" key="7">
    <source>
        <dbReference type="SAM" id="MobiDB-lite"/>
    </source>
</evidence>
<dbReference type="InterPro" id="IPR013033">
    <property type="entry name" value="MinC"/>
</dbReference>
<accession>A0A1K2HRD0</accession>
<dbReference type="GO" id="GO:0000917">
    <property type="term" value="P:division septum assembly"/>
    <property type="evidence" value="ECO:0007669"/>
    <property type="project" value="UniProtKB-KW"/>
</dbReference>
<dbReference type="RefSeq" id="WP_072429958.1">
    <property type="nucleotide sequence ID" value="NZ_FPKR01000015.1"/>
</dbReference>
<dbReference type="Pfam" id="PF05209">
    <property type="entry name" value="MinC_N"/>
    <property type="match status" value="1"/>
</dbReference>
<reference evidence="10 11" key="1">
    <citation type="submission" date="2016-11" db="EMBL/GenBank/DDBJ databases">
        <authorList>
            <person name="Jaros S."/>
            <person name="Januszkiewicz K."/>
            <person name="Wedrychowicz H."/>
        </authorList>
    </citation>
    <scope>NUCLEOTIDE SEQUENCE [LARGE SCALE GENOMIC DNA]</scope>
    <source>
        <strain evidence="10 11">DSM 18899</strain>
    </source>
</reference>
<evidence type="ECO:0000313" key="10">
    <source>
        <dbReference type="EMBL" id="SFZ79269.1"/>
    </source>
</evidence>
<evidence type="ECO:0000256" key="2">
    <source>
        <dbReference type="ARBA" id="ARBA00022618"/>
    </source>
</evidence>
<dbReference type="Pfam" id="PF03775">
    <property type="entry name" value="MinC_C"/>
    <property type="match status" value="1"/>
</dbReference>
<gene>
    <name evidence="6" type="primary">minC</name>
    <name evidence="10" type="ORF">SAMN02745887_03482</name>
</gene>
<evidence type="ECO:0000256" key="3">
    <source>
        <dbReference type="ARBA" id="ARBA00023210"/>
    </source>
</evidence>
<evidence type="ECO:0000256" key="6">
    <source>
        <dbReference type="HAMAP-Rule" id="MF_00267"/>
    </source>
</evidence>
<feature type="region of interest" description="Disordered" evidence="7">
    <location>
        <begin position="115"/>
        <end position="140"/>
    </location>
</feature>
<dbReference type="PANTHER" id="PTHR34108">
    <property type="entry name" value="SEPTUM SITE-DETERMINING PROTEIN MINC"/>
    <property type="match status" value="1"/>
</dbReference>
<dbReference type="AlphaFoldDB" id="A0A1K2HRD0"/>
<dbReference type="NCBIfam" id="TIGR01222">
    <property type="entry name" value="minC"/>
    <property type="match status" value="1"/>
</dbReference>
<evidence type="ECO:0000259" key="8">
    <source>
        <dbReference type="Pfam" id="PF03775"/>
    </source>
</evidence>
<dbReference type="Gene3D" id="3.30.70.260">
    <property type="match status" value="1"/>
</dbReference>
<dbReference type="InterPro" id="IPR036145">
    <property type="entry name" value="MinC_C_sf"/>
</dbReference>
<dbReference type="Gene3D" id="2.160.20.70">
    <property type="match status" value="1"/>
</dbReference>
<organism evidence="10 11">
    <name type="scientific">Chitinimonas taiwanensis DSM 18899</name>
    <dbReference type="NCBI Taxonomy" id="1121279"/>
    <lineage>
        <taxon>Bacteria</taxon>
        <taxon>Pseudomonadati</taxon>
        <taxon>Pseudomonadota</taxon>
        <taxon>Betaproteobacteria</taxon>
        <taxon>Neisseriales</taxon>
        <taxon>Chitinibacteraceae</taxon>
        <taxon>Chitinimonas</taxon>
    </lineage>
</organism>
<dbReference type="GO" id="GO:1901891">
    <property type="term" value="P:regulation of cell septum assembly"/>
    <property type="evidence" value="ECO:0007669"/>
    <property type="project" value="InterPro"/>
</dbReference>
<keyword evidence="3 6" id="KW-0717">Septation</keyword>